<organism evidence="1 2">
    <name type="scientific">Marine Group I thaumarchaeote</name>
    <dbReference type="NCBI Taxonomy" id="2511932"/>
    <lineage>
        <taxon>Archaea</taxon>
        <taxon>Nitrososphaerota</taxon>
        <taxon>Marine Group I</taxon>
    </lineage>
</organism>
<reference evidence="1 2" key="1">
    <citation type="journal article" date="2019" name="Environ. Microbiol.">
        <title>Genomics insights into ecotype formation of ammonia-oxidizing archaea in the deep ocean.</title>
        <authorList>
            <person name="Wang Y."/>
            <person name="Huang J.M."/>
            <person name="Cui G.J."/>
            <person name="Nunoura T."/>
            <person name="Takaki Y."/>
            <person name="Li W.L."/>
            <person name="Li J."/>
            <person name="Gao Z.M."/>
            <person name="Takai K."/>
            <person name="Zhang A.Q."/>
            <person name="Stepanauskas R."/>
        </authorList>
    </citation>
    <scope>NUCLEOTIDE SEQUENCE [LARGE SCALE GENOMIC DNA]</scope>
    <source>
        <strain evidence="1 2">D1b</strain>
    </source>
</reference>
<proteinExistence type="predicted"/>
<dbReference type="SUPFAM" id="SSF56784">
    <property type="entry name" value="HAD-like"/>
    <property type="match status" value="1"/>
</dbReference>
<protein>
    <submittedName>
        <fullName evidence="1">Phosphatase</fullName>
    </submittedName>
</protein>
<comment type="caution">
    <text evidence="1">The sequence shown here is derived from an EMBL/GenBank/DDBJ whole genome shotgun (WGS) entry which is preliminary data.</text>
</comment>
<evidence type="ECO:0000313" key="2">
    <source>
        <dbReference type="Proteomes" id="UP000527815"/>
    </source>
</evidence>
<name>A0A7K4N3A1_9ARCH</name>
<dbReference type="InterPro" id="IPR036412">
    <property type="entry name" value="HAD-like_sf"/>
</dbReference>
<dbReference type="AlphaFoldDB" id="A0A7K4N3A1"/>
<feature type="non-terminal residue" evidence="1">
    <location>
        <position position="98"/>
    </location>
</feature>
<evidence type="ECO:0000313" key="1">
    <source>
        <dbReference type="EMBL" id="NWJ77273.1"/>
    </source>
</evidence>
<dbReference type="EMBL" id="JACASZ010000021">
    <property type="protein sequence ID" value="NWJ77273.1"/>
    <property type="molecule type" value="Genomic_DNA"/>
</dbReference>
<sequence>MKTDEFDSIIFDCDGVLIDVTKSYDTTINRTISYVLKEIADITVDTPLTNEILLKFKSTGGFNDEIDITYSGILCFIAAKKLNKNPTELIIDVLDNAD</sequence>
<dbReference type="Proteomes" id="UP000527815">
    <property type="component" value="Unassembled WGS sequence"/>
</dbReference>
<accession>A0A7K4N3A1</accession>
<gene>
    <name evidence="1" type="ORF">HX865_02020</name>
</gene>